<dbReference type="AlphaFoldDB" id="A0A221WCD5"/>
<dbReference type="GO" id="GO:0003677">
    <property type="term" value="F:DNA binding"/>
    <property type="evidence" value="ECO:0007669"/>
    <property type="project" value="UniProtKB-KW"/>
</dbReference>
<protein>
    <submittedName>
        <fullName evidence="2">Nodulation protein NolA</fullName>
    </submittedName>
</protein>
<dbReference type="OrthoDB" id="9809391at2"/>
<accession>A0A221WCD5</accession>
<dbReference type="PROSITE" id="PS50937">
    <property type="entry name" value="HTH_MERR_2"/>
    <property type="match status" value="1"/>
</dbReference>
<dbReference type="GO" id="GO:0003700">
    <property type="term" value="F:DNA-binding transcription factor activity"/>
    <property type="evidence" value="ECO:0007669"/>
    <property type="project" value="InterPro"/>
</dbReference>
<dbReference type="PANTHER" id="PTHR30204">
    <property type="entry name" value="REDOX-CYCLING DRUG-SENSING TRANSCRIPTIONAL ACTIVATOR SOXR"/>
    <property type="match status" value="1"/>
</dbReference>
<dbReference type="Pfam" id="PF13411">
    <property type="entry name" value="MerR_1"/>
    <property type="match status" value="1"/>
</dbReference>
<dbReference type="CDD" id="cd00592">
    <property type="entry name" value="HTH_MerR-like"/>
    <property type="match status" value="1"/>
</dbReference>
<evidence type="ECO:0000313" key="2">
    <source>
        <dbReference type="EMBL" id="ASO23149.1"/>
    </source>
</evidence>
<dbReference type="Gene3D" id="1.10.1660.10">
    <property type="match status" value="1"/>
</dbReference>
<evidence type="ECO:0000256" key="1">
    <source>
        <dbReference type="ARBA" id="ARBA00023125"/>
    </source>
</evidence>
<keyword evidence="3" id="KW-1185">Reference proteome</keyword>
<dbReference type="InterPro" id="IPR047057">
    <property type="entry name" value="MerR_fam"/>
</dbReference>
<dbReference type="SMART" id="SM00422">
    <property type="entry name" value="HTH_MERR"/>
    <property type="match status" value="1"/>
</dbReference>
<gene>
    <name evidence="2" type="primary">nolA</name>
    <name evidence="2" type="ORF">AHOG_27760</name>
</gene>
<dbReference type="PRINTS" id="PR00040">
    <property type="entry name" value="HTHMERR"/>
</dbReference>
<dbReference type="KEGG" id="ahg:AHOG_27760"/>
<dbReference type="InterPro" id="IPR000551">
    <property type="entry name" value="MerR-type_HTH_dom"/>
</dbReference>
<name>A0A221WCD5_9PSEU</name>
<proteinExistence type="predicted"/>
<dbReference type="Proteomes" id="UP000204221">
    <property type="component" value="Chromosome"/>
</dbReference>
<dbReference type="SUPFAM" id="SSF46955">
    <property type="entry name" value="Putative DNA-binding domain"/>
    <property type="match status" value="1"/>
</dbReference>
<evidence type="ECO:0000313" key="3">
    <source>
        <dbReference type="Proteomes" id="UP000204221"/>
    </source>
</evidence>
<dbReference type="RefSeq" id="WP_093943961.1">
    <property type="nucleotide sequence ID" value="NZ_CP022521.1"/>
</dbReference>
<dbReference type="PANTHER" id="PTHR30204:SF93">
    <property type="entry name" value="HTH MERR-TYPE DOMAIN-CONTAINING PROTEIN"/>
    <property type="match status" value="1"/>
</dbReference>
<dbReference type="InterPro" id="IPR009061">
    <property type="entry name" value="DNA-bd_dom_put_sf"/>
</dbReference>
<organism evidence="2 3">
    <name type="scientific">Actinoalloteichus hoggarensis</name>
    <dbReference type="NCBI Taxonomy" id="1470176"/>
    <lineage>
        <taxon>Bacteria</taxon>
        <taxon>Bacillati</taxon>
        <taxon>Actinomycetota</taxon>
        <taxon>Actinomycetes</taxon>
        <taxon>Pseudonocardiales</taxon>
        <taxon>Pseudonocardiaceae</taxon>
        <taxon>Actinoalloteichus</taxon>
    </lineage>
</organism>
<reference evidence="2 3" key="1">
    <citation type="submission" date="2017-07" db="EMBL/GenBank/DDBJ databases">
        <title>Complete genome sequence of Actinoalloteichus hoggarensis DSM 45943, type strain of Actinoalloteichus hoggarensis.</title>
        <authorList>
            <person name="Ruckert C."/>
            <person name="Nouioui I."/>
            <person name="Willmese J."/>
            <person name="van Wezel G."/>
            <person name="Klenk H.-P."/>
            <person name="Kalinowski J."/>
            <person name="Zotchev S.B."/>
        </authorList>
    </citation>
    <scope>NUCLEOTIDE SEQUENCE [LARGE SCALE GENOMIC DNA]</scope>
    <source>
        <strain evidence="2 3">DSM 45943</strain>
    </source>
</reference>
<sequence>MDDNELYPIGDAARRTGLSVSAIRFYSDAGITPPAGHTSAGHRLYDVESIARLELVRTLRELGAGLDDIRSLLAEETTLHDLAITHLGIVERQTHRLQVRRAVLRTIVRQHSATERIGLMHKLASMSDDDRDRLIDEFWDEVSEDLPVHPGYITMLHQMRPTLPEEPTTEQLEAWLELADMVRDADFRREVRQFFHDSFAGSSLAQQVTSPAMLKQIEKHGLIMAEVGEARRSGMPVDSPAAGEIVERLVVATAEVTAEATGEYDVDETRRHLTEAPEDHSEPTEAAERFTSRFTSVLDRYLTLTATISGGPQPDPDDGDKDEKWIAAVLAHAAANRVSDSADARADGVTAEPPAAP</sequence>
<keyword evidence="1" id="KW-0238">DNA-binding</keyword>
<dbReference type="EMBL" id="CP022521">
    <property type="protein sequence ID" value="ASO23149.1"/>
    <property type="molecule type" value="Genomic_DNA"/>
</dbReference>